<organism evidence="3 4">
    <name type="scientific">Pichia inconspicua</name>
    <dbReference type="NCBI Taxonomy" id="52247"/>
    <lineage>
        <taxon>Eukaryota</taxon>
        <taxon>Fungi</taxon>
        <taxon>Dikarya</taxon>
        <taxon>Ascomycota</taxon>
        <taxon>Saccharomycotina</taxon>
        <taxon>Pichiomycetes</taxon>
        <taxon>Pichiales</taxon>
        <taxon>Pichiaceae</taxon>
        <taxon>Pichia</taxon>
    </lineage>
</organism>
<feature type="domain" description="CID" evidence="2">
    <location>
        <begin position="1"/>
        <end position="143"/>
    </location>
</feature>
<dbReference type="InterPro" id="IPR006569">
    <property type="entry name" value="CID_dom"/>
</dbReference>
<feature type="region of interest" description="Disordered" evidence="1">
    <location>
        <begin position="348"/>
        <end position="421"/>
    </location>
</feature>
<dbReference type="OrthoDB" id="10069473at2759"/>
<evidence type="ECO:0000256" key="1">
    <source>
        <dbReference type="SAM" id="MobiDB-lite"/>
    </source>
</evidence>
<dbReference type="SMART" id="SM00582">
    <property type="entry name" value="RPR"/>
    <property type="match status" value="1"/>
</dbReference>
<dbReference type="SUPFAM" id="SSF48464">
    <property type="entry name" value="ENTH/VHS domain"/>
    <property type="match status" value="1"/>
</dbReference>
<dbReference type="Pfam" id="PF04818">
    <property type="entry name" value="CID"/>
    <property type="match status" value="1"/>
</dbReference>
<dbReference type="Proteomes" id="UP000307173">
    <property type="component" value="Unassembled WGS sequence"/>
</dbReference>
<dbReference type="PROSITE" id="PS51391">
    <property type="entry name" value="CID"/>
    <property type="match status" value="1"/>
</dbReference>
<gene>
    <name evidence="3" type="ORF">CANINC_002077</name>
</gene>
<dbReference type="STRING" id="52247.A0A4T0X290"/>
<reference evidence="3 4" key="1">
    <citation type="journal article" date="2019" name="Front. Genet.">
        <title>Whole-Genome Sequencing of the Opportunistic Yeast Pathogen Candida inconspicua Uncovers Its Hybrid Origin.</title>
        <authorList>
            <person name="Mixao V."/>
            <person name="Hansen A.P."/>
            <person name="Saus E."/>
            <person name="Boekhout T."/>
            <person name="Lass-Florl C."/>
            <person name="Gabaldon T."/>
        </authorList>
    </citation>
    <scope>NUCLEOTIDE SEQUENCE [LARGE SCALE GENOMIC DNA]</scope>
    <source>
        <strain evidence="3 4">CBS 180</strain>
    </source>
</reference>
<accession>A0A4T0X290</accession>
<name>A0A4T0X290_9ASCO</name>
<feature type="region of interest" description="Disordered" evidence="1">
    <location>
        <begin position="450"/>
        <end position="488"/>
    </location>
</feature>
<dbReference type="EMBL" id="SELW01000326">
    <property type="protein sequence ID" value="TID29281.1"/>
    <property type="molecule type" value="Genomic_DNA"/>
</dbReference>
<evidence type="ECO:0000313" key="3">
    <source>
        <dbReference type="EMBL" id="TID29281.1"/>
    </source>
</evidence>
<comment type="caution">
    <text evidence="3">The sequence shown here is derived from an EMBL/GenBank/DDBJ whole genome shotgun (WGS) entry which is preliminary data.</text>
</comment>
<dbReference type="InterPro" id="IPR008942">
    <property type="entry name" value="ENTH_VHS"/>
</dbReference>
<sequence>MSFSADKAKQKLSQVNNTQQSIQSTSQWCLFHYRHANEIVTLWKDAFINPDQSIDQSESNYRLALFYLCNDIVQFAKKKEEKYAPVLHEFSKVMPQILKFIARDTMSTHLKPKYMRVLDVWRDRFVYSPETINKLQADLNTLETTSVPIQDKSTTKSVDLTSIHQPVANNYQQSNFGPGIPPELTNCVDKYNKLNELYKSYKKNLTNFNKVANSILTDASGLTGEKETQLNNLLSSLSTLGNVGLAGINSRNSSTPNTDDSTDLTKFDQTEALGSQISAQFKEVSELRADIVSELRKIAQELDDWMMLDKSKQTQIEGTLNKIKDKKNSIIQENEKVSVFNYDENDEDIIPKYDNDVDSDSDEDKLKDSDDSDNEGRDNSKRDILQDADFNDEQFVDYNATANDISDESENNKGSSLKKRLLKEDQDLNDNKRVKKNVKFSEVNETLVFGDNEQQYHDESEIADPTEDTSSGTSNVNDETTQNGDSDLTALLGLLQ</sequence>
<feature type="compositionally biased region" description="Basic and acidic residues" evidence="1">
    <location>
        <begin position="364"/>
        <end position="385"/>
    </location>
</feature>
<evidence type="ECO:0000313" key="4">
    <source>
        <dbReference type="Proteomes" id="UP000307173"/>
    </source>
</evidence>
<protein>
    <recommendedName>
        <fullName evidence="2">CID domain-containing protein</fullName>
    </recommendedName>
</protein>
<dbReference type="AlphaFoldDB" id="A0A4T0X290"/>
<keyword evidence="4" id="KW-1185">Reference proteome</keyword>
<feature type="compositionally biased region" description="Polar residues" evidence="1">
    <location>
        <begin position="468"/>
        <end position="486"/>
    </location>
</feature>
<dbReference type="GO" id="GO:0000993">
    <property type="term" value="F:RNA polymerase II complex binding"/>
    <property type="evidence" value="ECO:0007669"/>
    <property type="project" value="TreeGrafter"/>
</dbReference>
<evidence type="ECO:0000259" key="2">
    <source>
        <dbReference type="PROSITE" id="PS51391"/>
    </source>
</evidence>
<dbReference type="PANTHER" id="PTHR12460">
    <property type="entry name" value="CYCLIN-DEPENDENT KINASE INHIBITOR-RELATED PROTEIN"/>
    <property type="match status" value="1"/>
</dbReference>
<dbReference type="Gene3D" id="1.25.40.90">
    <property type="match status" value="1"/>
</dbReference>
<dbReference type="CDD" id="cd16981">
    <property type="entry name" value="CID_RPRD_like"/>
    <property type="match status" value="1"/>
</dbReference>
<dbReference type="GO" id="GO:0031124">
    <property type="term" value="P:mRNA 3'-end processing"/>
    <property type="evidence" value="ECO:0007669"/>
    <property type="project" value="TreeGrafter"/>
</dbReference>
<proteinExistence type="predicted"/>
<dbReference type="PANTHER" id="PTHR12460:SF0">
    <property type="entry name" value="CID DOMAIN-CONTAINING PROTEIN-RELATED"/>
    <property type="match status" value="1"/>
</dbReference>